<dbReference type="PANTHER" id="PTHR43788">
    <property type="entry name" value="DNA2/NAM7 HELICASE FAMILY MEMBER"/>
    <property type="match status" value="1"/>
</dbReference>
<dbReference type="AlphaFoldDB" id="A0A8J6TIA7"/>
<comment type="catalytic activity">
    <reaction evidence="3">
        <text>ATP + H2O = ADP + phosphate + H(+)</text>
        <dbReference type="Rhea" id="RHEA:13065"/>
        <dbReference type="ChEBI" id="CHEBI:15377"/>
        <dbReference type="ChEBI" id="CHEBI:15378"/>
        <dbReference type="ChEBI" id="CHEBI:30616"/>
        <dbReference type="ChEBI" id="CHEBI:43474"/>
        <dbReference type="ChEBI" id="CHEBI:456216"/>
        <dbReference type="EC" id="5.6.2.3"/>
    </reaction>
</comment>
<evidence type="ECO:0000313" key="5">
    <source>
        <dbReference type="EMBL" id="MBC8334077.1"/>
    </source>
</evidence>
<dbReference type="SUPFAM" id="SSF47781">
    <property type="entry name" value="RuvA domain 2-like"/>
    <property type="match status" value="1"/>
</dbReference>
<dbReference type="Gene3D" id="2.30.30.940">
    <property type="match status" value="1"/>
</dbReference>
<keyword evidence="1 3" id="KW-0547">Nucleotide-binding</keyword>
<keyword evidence="3 5" id="KW-0347">Helicase</keyword>
<dbReference type="InterPro" id="IPR041451">
    <property type="entry name" value="RecD2_SH13"/>
</dbReference>
<accession>A0A8J6TIA7</accession>
<dbReference type="Gene3D" id="3.40.50.300">
    <property type="entry name" value="P-loop containing nucleotide triphosphate hydrolases"/>
    <property type="match status" value="2"/>
</dbReference>
<keyword evidence="3" id="KW-0238">DNA-binding</keyword>
<comment type="similarity">
    <text evidence="3">Belongs to the RecD family. RecD2 subfamily.</text>
</comment>
<evidence type="ECO:0000259" key="4">
    <source>
        <dbReference type="SMART" id="SM00382"/>
    </source>
</evidence>
<dbReference type="HAMAP" id="MF_01488">
    <property type="entry name" value="RecD2"/>
    <property type="match status" value="1"/>
</dbReference>
<dbReference type="CDD" id="cd18809">
    <property type="entry name" value="SF1_C_RecD"/>
    <property type="match status" value="1"/>
</dbReference>
<dbReference type="SMART" id="SM00382">
    <property type="entry name" value="AAA"/>
    <property type="match status" value="1"/>
</dbReference>
<gene>
    <name evidence="3" type="primary">recD2</name>
    <name evidence="5" type="ORF">H8E29_02325</name>
</gene>
<dbReference type="InterPro" id="IPR027785">
    <property type="entry name" value="UvrD-like_helicase_C"/>
</dbReference>
<dbReference type="Pfam" id="PF18335">
    <property type="entry name" value="SH3_13"/>
    <property type="match status" value="1"/>
</dbReference>
<dbReference type="GO" id="GO:0016787">
    <property type="term" value="F:hydrolase activity"/>
    <property type="evidence" value="ECO:0007669"/>
    <property type="project" value="UniProtKB-KW"/>
</dbReference>
<dbReference type="GO" id="GO:0017116">
    <property type="term" value="F:single-stranded DNA helicase activity"/>
    <property type="evidence" value="ECO:0007669"/>
    <property type="project" value="TreeGrafter"/>
</dbReference>
<dbReference type="SUPFAM" id="SSF52540">
    <property type="entry name" value="P-loop containing nucleoside triphosphate hydrolases"/>
    <property type="match status" value="1"/>
</dbReference>
<dbReference type="GO" id="GO:0043139">
    <property type="term" value="F:5'-3' DNA helicase activity"/>
    <property type="evidence" value="ECO:0007669"/>
    <property type="project" value="UniProtKB-UniRule"/>
</dbReference>
<dbReference type="GO" id="GO:0005524">
    <property type="term" value="F:ATP binding"/>
    <property type="evidence" value="ECO:0007669"/>
    <property type="project" value="UniProtKB-UniRule"/>
</dbReference>
<protein>
    <recommendedName>
        <fullName evidence="3">ATP-dependent RecD2 DNA helicase</fullName>
        <ecNumber evidence="3">5.6.2.3</ecNumber>
    </recommendedName>
    <alternativeName>
        <fullName evidence="3">DNA 5'-3' helicase subunit RecD2</fullName>
    </alternativeName>
</protein>
<dbReference type="InterPro" id="IPR055446">
    <property type="entry name" value="RecD2_N_OB"/>
</dbReference>
<dbReference type="InterPro" id="IPR050534">
    <property type="entry name" value="Coronavir_polyprotein_1ab"/>
</dbReference>
<dbReference type="InterPro" id="IPR010994">
    <property type="entry name" value="RuvA_2-like"/>
</dbReference>
<dbReference type="InterPro" id="IPR027417">
    <property type="entry name" value="P-loop_NTPase"/>
</dbReference>
<evidence type="ECO:0000256" key="2">
    <source>
        <dbReference type="ARBA" id="ARBA00022840"/>
    </source>
</evidence>
<dbReference type="PANTHER" id="PTHR43788:SF6">
    <property type="entry name" value="DNA HELICASE B"/>
    <property type="match status" value="1"/>
</dbReference>
<evidence type="ECO:0000256" key="3">
    <source>
        <dbReference type="HAMAP-Rule" id="MF_01488"/>
    </source>
</evidence>
<dbReference type="Proteomes" id="UP000614469">
    <property type="component" value="Unassembled WGS sequence"/>
</dbReference>
<dbReference type="Pfam" id="PF23139">
    <property type="entry name" value="OB_YrrC"/>
    <property type="match status" value="1"/>
</dbReference>
<comment type="function">
    <text evidence="3">DNA-dependent ATPase and ATP-dependent 5'-3' DNA helicase. Has no activity on blunt DNA or DNA with 3'-overhangs, requires at least 10 bases of 5'-ssDNA for helicase activity.</text>
</comment>
<feature type="binding site" evidence="3">
    <location>
        <begin position="356"/>
        <end position="360"/>
    </location>
    <ligand>
        <name>ATP</name>
        <dbReference type="ChEBI" id="CHEBI:30616"/>
    </ligand>
</feature>
<name>A0A8J6TIA7_9CHLR</name>
<comment type="caution">
    <text evidence="5">The sequence shown here is derived from an EMBL/GenBank/DDBJ whole genome shotgun (WGS) entry which is preliminary data.</text>
</comment>
<feature type="domain" description="AAA+ ATPase" evidence="4">
    <location>
        <begin position="345"/>
        <end position="492"/>
    </location>
</feature>
<sequence>MDKLAGAVERITFYNSENGYTVLRLRPEVRGRQRLPGLSRDGLITVVGNLPEVSPGEHLQLQGIWDTHPKHGKQFKAEICEQALPSTVAGMASYLGSGMVKGIGPKLAERIVECFGEATFEIIEHQSHRLEEVSGIGRDRTGKIIAAWEEQKQVKEIMVFLHAHGVSTNLAVKIYKEYGDTALQVVQEDPYQLERDIYGIGFKTADRIAQALGLSPEHRSRIEAGIVFALNETINQGHVYVPRGMLVQRAIELLGVSHELIPAGLERLEGQERIRQEKLPRPNGRDDEMIDVVYLTPLYWGEVGVAERIKALTKAQAPLLLQEKLPQTGLELSDEQEQAVRMALAHPVSILTGGPGTGKTTCLKALITTLDARKKRYALASPTGRAAKRLSEATGSPASTIHRLLEFSPVDGFKRNPDNPLNVDFLVVDEASMLDLLLTNHLLKALRPGTHLLFVGDIDQLPSVGAGDVLRDLIESEVAAVTRLKTIFRQAEGSQIITNAHRINEGQMPFFAKGEQGDFYLFPSEDAGAAADWLVDVVTERVPQKFGFDALADIQVLSPLYRGPAGVTILNERLQEKLNPATNGKAEKSLYGTIFRVGDKVMQTRNNYDKNVYNGDIGFIQGIDLVNQTLAVDFEGHPAEYEWSEADELNLAYAVSVHKAQGSEFPVIAMPVVTQHYMMLQRNLIYTAITRARSLCVLAGNNRAIGIAVHNNKVAQRFSALKMRLQT</sequence>
<dbReference type="EC" id="5.6.2.3" evidence="3"/>
<dbReference type="InterPro" id="IPR029493">
    <property type="entry name" value="RecD2-like_HHH"/>
</dbReference>
<dbReference type="Pfam" id="PF13245">
    <property type="entry name" value="AAA_19"/>
    <property type="match status" value="1"/>
</dbReference>
<organism evidence="5 6">
    <name type="scientific">Candidatus Desulfolinea nitratireducens</name>
    <dbReference type="NCBI Taxonomy" id="2841698"/>
    <lineage>
        <taxon>Bacteria</taxon>
        <taxon>Bacillati</taxon>
        <taxon>Chloroflexota</taxon>
        <taxon>Anaerolineae</taxon>
        <taxon>Anaerolineales</taxon>
        <taxon>Anaerolineales incertae sedis</taxon>
        <taxon>Candidatus Desulfolinea</taxon>
    </lineage>
</organism>
<dbReference type="Pfam" id="PF14490">
    <property type="entry name" value="HHH_RecD2"/>
    <property type="match status" value="1"/>
</dbReference>
<keyword evidence="2 3" id="KW-0067">ATP-binding</keyword>
<dbReference type="CDD" id="cd17933">
    <property type="entry name" value="DEXSc_RecD-like"/>
    <property type="match status" value="1"/>
</dbReference>
<dbReference type="Gene3D" id="1.10.150.20">
    <property type="entry name" value="5' to 3' exonuclease, C-terminal subdomain"/>
    <property type="match status" value="1"/>
</dbReference>
<dbReference type="InterPro" id="IPR006345">
    <property type="entry name" value="RecD2"/>
</dbReference>
<dbReference type="Pfam" id="PF13538">
    <property type="entry name" value="UvrD_C_2"/>
    <property type="match status" value="1"/>
</dbReference>
<dbReference type="Pfam" id="PF14520">
    <property type="entry name" value="HHH_5"/>
    <property type="match status" value="1"/>
</dbReference>
<dbReference type="EMBL" id="JACNJN010000044">
    <property type="protein sequence ID" value="MBC8334077.1"/>
    <property type="molecule type" value="Genomic_DNA"/>
</dbReference>
<proteinExistence type="inferred from homology"/>
<dbReference type="GO" id="GO:0006310">
    <property type="term" value="P:DNA recombination"/>
    <property type="evidence" value="ECO:0007669"/>
    <property type="project" value="InterPro"/>
</dbReference>
<reference evidence="5 6" key="1">
    <citation type="submission" date="2020-08" db="EMBL/GenBank/DDBJ databases">
        <title>Bridging the membrane lipid divide: bacteria of the FCB group superphylum have the potential to synthesize archaeal ether lipids.</title>
        <authorList>
            <person name="Villanueva L."/>
            <person name="Von Meijenfeldt F.A.B."/>
            <person name="Westbye A.B."/>
            <person name="Yadav S."/>
            <person name="Hopmans E.C."/>
            <person name="Dutilh B.E."/>
            <person name="Sinninghe Damste J.S."/>
        </authorList>
    </citation>
    <scope>NUCLEOTIDE SEQUENCE [LARGE SCALE GENOMIC DNA]</scope>
    <source>
        <strain evidence="5">NIOZ-UU36</strain>
    </source>
</reference>
<keyword evidence="3" id="KW-0413">Isomerase</keyword>
<evidence type="ECO:0000256" key="1">
    <source>
        <dbReference type="ARBA" id="ARBA00022741"/>
    </source>
</evidence>
<dbReference type="InterPro" id="IPR003593">
    <property type="entry name" value="AAA+_ATPase"/>
</dbReference>
<dbReference type="GO" id="GO:0009338">
    <property type="term" value="C:exodeoxyribonuclease V complex"/>
    <property type="evidence" value="ECO:0007669"/>
    <property type="project" value="TreeGrafter"/>
</dbReference>
<evidence type="ECO:0000313" key="6">
    <source>
        <dbReference type="Proteomes" id="UP000614469"/>
    </source>
</evidence>
<dbReference type="GO" id="GO:0003677">
    <property type="term" value="F:DNA binding"/>
    <property type="evidence" value="ECO:0007669"/>
    <property type="project" value="UniProtKB-UniRule"/>
</dbReference>
<keyword evidence="3" id="KW-0378">Hydrolase</keyword>
<dbReference type="NCBIfam" id="TIGR01448">
    <property type="entry name" value="recD_rel"/>
    <property type="match status" value="1"/>
</dbReference>